<reference evidence="3 4" key="1">
    <citation type="submission" date="2019-02" db="EMBL/GenBank/DDBJ databases">
        <title>Genome sequencing of the rare red list fungi Bondarzewia mesenterica.</title>
        <authorList>
            <person name="Buettner E."/>
            <person name="Kellner H."/>
        </authorList>
    </citation>
    <scope>NUCLEOTIDE SEQUENCE [LARGE SCALE GENOMIC DNA]</scope>
    <source>
        <strain evidence="3 4">DSM 108281</strain>
    </source>
</reference>
<dbReference type="GO" id="GO:0006285">
    <property type="term" value="P:base-excision repair, AP site formation"/>
    <property type="evidence" value="ECO:0007669"/>
    <property type="project" value="UniProtKB-ARBA"/>
</dbReference>
<dbReference type="OrthoDB" id="5607at2759"/>
<protein>
    <recommendedName>
        <fullName evidence="2">HhH-GPD domain-containing protein</fullName>
    </recommendedName>
</protein>
<dbReference type="SUPFAM" id="SSF48150">
    <property type="entry name" value="DNA-glycosylase"/>
    <property type="match status" value="1"/>
</dbReference>
<dbReference type="EMBL" id="SGPL01000395">
    <property type="protein sequence ID" value="THH13004.1"/>
    <property type="molecule type" value="Genomic_DNA"/>
</dbReference>
<proteinExistence type="predicted"/>
<dbReference type="PANTHER" id="PTHR47203">
    <property type="match status" value="1"/>
</dbReference>
<feature type="region of interest" description="Disordered" evidence="1">
    <location>
        <begin position="1"/>
        <end position="48"/>
    </location>
</feature>
<evidence type="ECO:0000256" key="1">
    <source>
        <dbReference type="SAM" id="MobiDB-lite"/>
    </source>
</evidence>
<dbReference type="InterPro" id="IPR003265">
    <property type="entry name" value="HhH-GPD_domain"/>
</dbReference>
<gene>
    <name evidence="3" type="ORF">EW146_g7174</name>
</gene>
<organism evidence="3 4">
    <name type="scientific">Bondarzewia mesenterica</name>
    <dbReference type="NCBI Taxonomy" id="1095465"/>
    <lineage>
        <taxon>Eukaryota</taxon>
        <taxon>Fungi</taxon>
        <taxon>Dikarya</taxon>
        <taxon>Basidiomycota</taxon>
        <taxon>Agaricomycotina</taxon>
        <taxon>Agaricomycetes</taxon>
        <taxon>Russulales</taxon>
        <taxon>Bondarzewiaceae</taxon>
        <taxon>Bondarzewia</taxon>
    </lineage>
</organism>
<dbReference type="Proteomes" id="UP000310158">
    <property type="component" value="Unassembled WGS sequence"/>
</dbReference>
<feature type="region of interest" description="Disordered" evidence="1">
    <location>
        <begin position="313"/>
        <end position="332"/>
    </location>
</feature>
<sequence>MSRGVKRHRSHSADLSSYNREPSSSLSPPPASPTASTSSLSTSKTAQRTKKLKILNDFTSSSPFPEYHHPTVKEAQEVHALLAKVHPQYAATRKAPSESANSASTCGSVPNVIDSLIGTILSQNTNAANSTGAKRSLDDTFGRHNFGAIADAPRDEVIEAIRSGGLANRKATIIQNLLRAIRTRHGTYSLQHLASSSVSDSAAMEELVSYDGVGPKTAACVLLFCLGRDSFAVDTHVYRLSRLLGWVPAKADRVQAQMHLDVRVPNELKYALHVLMVQHGRACKGCKANGKGSAGNCVLKDYLRERKGMKEEEIEATAEGVEAEAKEEIEEL</sequence>
<feature type="compositionally biased region" description="Basic residues" evidence="1">
    <location>
        <begin position="1"/>
        <end position="10"/>
    </location>
</feature>
<feature type="compositionally biased region" description="Low complexity" evidence="1">
    <location>
        <begin position="33"/>
        <end position="43"/>
    </location>
</feature>
<dbReference type="GO" id="GO:0000702">
    <property type="term" value="F:oxidized base lesion DNA N-glycosylase activity"/>
    <property type="evidence" value="ECO:0007669"/>
    <property type="project" value="UniProtKB-ARBA"/>
</dbReference>
<comment type="caution">
    <text evidence="3">The sequence shown here is derived from an EMBL/GenBank/DDBJ whole genome shotgun (WGS) entry which is preliminary data.</text>
</comment>
<evidence type="ECO:0000313" key="3">
    <source>
        <dbReference type="EMBL" id="THH13004.1"/>
    </source>
</evidence>
<accession>A0A4S4LLI6</accession>
<dbReference type="Gene3D" id="1.10.340.30">
    <property type="entry name" value="Hypothetical protein, domain 2"/>
    <property type="match status" value="1"/>
</dbReference>
<evidence type="ECO:0000313" key="4">
    <source>
        <dbReference type="Proteomes" id="UP000310158"/>
    </source>
</evidence>
<dbReference type="InterPro" id="IPR011257">
    <property type="entry name" value="DNA_glycosylase"/>
</dbReference>
<dbReference type="CDD" id="cd00056">
    <property type="entry name" value="ENDO3c"/>
    <property type="match status" value="1"/>
</dbReference>
<name>A0A4S4LLI6_9AGAM</name>
<evidence type="ECO:0000259" key="2">
    <source>
        <dbReference type="SMART" id="SM00478"/>
    </source>
</evidence>
<keyword evidence="4" id="KW-1185">Reference proteome</keyword>
<dbReference type="Gene3D" id="1.10.1670.10">
    <property type="entry name" value="Helix-hairpin-Helix base-excision DNA repair enzymes (C-terminal)"/>
    <property type="match status" value="1"/>
</dbReference>
<dbReference type="Pfam" id="PF00730">
    <property type="entry name" value="HhH-GPD"/>
    <property type="match status" value="1"/>
</dbReference>
<dbReference type="InterPro" id="IPR023170">
    <property type="entry name" value="HhH_base_excis_C"/>
</dbReference>
<dbReference type="AlphaFoldDB" id="A0A4S4LLI6"/>
<feature type="domain" description="HhH-GPD" evidence="2">
    <location>
        <begin position="121"/>
        <end position="282"/>
    </location>
</feature>
<dbReference type="PANTHER" id="PTHR47203:SF1">
    <property type="entry name" value="HYPOTHETICAL BASE EXCISION DNA REPAIR PROTEIN (EUROFUNG)"/>
    <property type="match status" value="1"/>
</dbReference>
<dbReference type="SMART" id="SM00478">
    <property type="entry name" value="ENDO3c"/>
    <property type="match status" value="1"/>
</dbReference>